<gene>
    <name evidence="3" type="ORF">C495_12015</name>
</gene>
<evidence type="ECO:0000313" key="3">
    <source>
        <dbReference type="EMBL" id="ELY44041.1"/>
    </source>
</evidence>
<dbReference type="eggNOG" id="arCOG06386">
    <property type="taxonomic scope" value="Archaea"/>
</dbReference>
<comment type="caution">
    <text evidence="3">The sequence shown here is derived from an EMBL/GenBank/DDBJ whole genome shotgun (WGS) entry which is preliminary data.</text>
</comment>
<dbReference type="RefSeq" id="WP_008163200.1">
    <property type="nucleotide sequence ID" value="NZ_AOHX01000040.1"/>
</dbReference>
<dbReference type="Proteomes" id="UP000011661">
    <property type="component" value="Unassembled WGS sequence"/>
</dbReference>
<dbReference type="Pfam" id="PF11127">
    <property type="entry name" value="YgaP-like_TM"/>
    <property type="match status" value="1"/>
</dbReference>
<feature type="transmembrane region" description="Helical" evidence="1">
    <location>
        <begin position="12"/>
        <end position="34"/>
    </location>
</feature>
<keyword evidence="1" id="KW-0472">Membrane</keyword>
<evidence type="ECO:0000256" key="1">
    <source>
        <dbReference type="SAM" id="Phobius"/>
    </source>
</evidence>
<keyword evidence="4" id="KW-1185">Reference proteome</keyword>
<evidence type="ECO:0000313" key="4">
    <source>
        <dbReference type="Proteomes" id="UP000011661"/>
    </source>
</evidence>
<accession>L9W452</accession>
<dbReference type="InterPro" id="IPR021309">
    <property type="entry name" value="YgaP-like_TM"/>
</dbReference>
<evidence type="ECO:0000259" key="2">
    <source>
        <dbReference type="Pfam" id="PF11127"/>
    </source>
</evidence>
<protein>
    <recommendedName>
        <fullName evidence="2">Inner membrane protein YgaP-like transmembrane domain-containing protein</fullName>
    </recommendedName>
</protein>
<proteinExistence type="predicted"/>
<sequence length="81" mass="8273">MQKNVGETEKTARLLGGLVFVGASMATVAFGASLGPSRQSLIAALALLIAAVLLASAGAQTCPLNRLLGRDTYERDGPDDA</sequence>
<dbReference type="AlphaFoldDB" id="L9W452"/>
<reference evidence="3 4" key="1">
    <citation type="journal article" date="2014" name="PLoS Genet.">
        <title>Phylogenetically driven sequencing of extremely halophilic archaea reveals strategies for static and dynamic osmo-response.</title>
        <authorList>
            <person name="Becker E.A."/>
            <person name="Seitzer P.M."/>
            <person name="Tritt A."/>
            <person name="Larsen D."/>
            <person name="Krusor M."/>
            <person name="Yao A.I."/>
            <person name="Wu D."/>
            <person name="Madern D."/>
            <person name="Eisen J.A."/>
            <person name="Darling A.E."/>
            <person name="Facciotti M.T."/>
        </authorList>
    </citation>
    <scope>NUCLEOTIDE SEQUENCE [LARGE SCALE GENOMIC DNA]</scope>
    <source>
        <strain evidence="3 4">JCM 14089</strain>
    </source>
</reference>
<keyword evidence="1" id="KW-1133">Transmembrane helix</keyword>
<dbReference type="PATRIC" id="fig|1230460.4.peg.2439"/>
<name>L9W452_9EURY</name>
<dbReference type="EMBL" id="AOHX01000040">
    <property type="protein sequence ID" value="ELY44041.1"/>
    <property type="molecule type" value="Genomic_DNA"/>
</dbReference>
<dbReference type="OrthoDB" id="100832at2157"/>
<feature type="transmembrane region" description="Helical" evidence="1">
    <location>
        <begin position="40"/>
        <end position="59"/>
    </location>
</feature>
<feature type="domain" description="Inner membrane protein YgaP-like transmembrane" evidence="2">
    <location>
        <begin position="1"/>
        <end position="74"/>
    </location>
</feature>
<organism evidence="3 4">
    <name type="scientific">Natronorubrum sulfidifaciens JCM 14089</name>
    <dbReference type="NCBI Taxonomy" id="1230460"/>
    <lineage>
        <taxon>Archaea</taxon>
        <taxon>Methanobacteriati</taxon>
        <taxon>Methanobacteriota</taxon>
        <taxon>Stenosarchaea group</taxon>
        <taxon>Halobacteria</taxon>
        <taxon>Halobacteriales</taxon>
        <taxon>Natrialbaceae</taxon>
        <taxon>Natronorubrum</taxon>
    </lineage>
</organism>
<keyword evidence="1" id="KW-0812">Transmembrane</keyword>